<keyword evidence="2" id="KW-0808">Transferase</keyword>
<reference evidence="2" key="1">
    <citation type="submission" date="2020-10" db="EMBL/GenBank/DDBJ databases">
        <authorList>
            <person name="Gilroy R."/>
        </authorList>
    </citation>
    <scope>NUCLEOTIDE SEQUENCE</scope>
    <source>
        <strain evidence="2">ChiW25-3613</strain>
    </source>
</reference>
<dbReference type="GO" id="GO:0032259">
    <property type="term" value="P:methylation"/>
    <property type="evidence" value="ECO:0007669"/>
    <property type="project" value="UniProtKB-KW"/>
</dbReference>
<gene>
    <name evidence="2" type="ORF">IAB90_04015</name>
</gene>
<dbReference type="Proteomes" id="UP000824179">
    <property type="component" value="Unassembled WGS sequence"/>
</dbReference>
<evidence type="ECO:0000313" key="3">
    <source>
        <dbReference type="Proteomes" id="UP000824179"/>
    </source>
</evidence>
<reference evidence="2" key="2">
    <citation type="journal article" date="2021" name="PeerJ">
        <title>Extensive microbial diversity within the chicken gut microbiome revealed by metagenomics and culture.</title>
        <authorList>
            <person name="Gilroy R."/>
            <person name="Ravi A."/>
            <person name="Getino M."/>
            <person name="Pursley I."/>
            <person name="Horton D.L."/>
            <person name="Alikhan N.F."/>
            <person name="Baker D."/>
            <person name="Gharbi K."/>
            <person name="Hall N."/>
            <person name="Watson M."/>
            <person name="Adriaenssens E.M."/>
            <person name="Foster-Nyarko E."/>
            <person name="Jarju S."/>
            <person name="Secka A."/>
            <person name="Antonio M."/>
            <person name="Oren A."/>
            <person name="Chaudhuri R.R."/>
            <person name="La Ragione R."/>
            <person name="Hildebrand F."/>
            <person name="Pallen M.J."/>
        </authorList>
    </citation>
    <scope>NUCLEOTIDE SEQUENCE</scope>
    <source>
        <strain evidence="2">ChiW25-3613</strain>
    </source>
</reference>
<dbReference type="Pfam" id="PF08241">
    <property type="entry name" value="Methyltransf_11"/>
    <property type="match status" value="1"/>
</dbReference>
<organism evidence="2 3">
    <name type="scientific">Candidatus Coproplasma stercoripullorum</name>
    <dbReference type="NCBI Taxonomy" id="2840751"/>
    <lineage>
        <taxon>Bacteria</taxon>
        <taxon>Bacillati</taxon>
        <taxon>Bacillota</taxon>
        <taxon>Clostridia</taxon>
        <taxon>Eubacteriales</taxon>
        <taxon>Candidatus Coproplasma</taxon>
    </lineage>
</organism>
<dbReference type="Gene3D" id="3.40.50.150">
    <property type="entry name" value="Vaccinia Virus protein VP39"/>
    <property type="match status" value="1"/>
</dbReference>
<protein>
    <submittedName>
        <fullName evidence="2">Class I SAM-dependent methyltransferase</fullName>
    </submittedName>
</protein>
<dbReference type="CDD" id="cd02440">
    <property type="entry name" value="AdoMet_MTases"/>
    <property type="match status" value="1"/>
</dbReference>
<evidence type="ECO:0000313" key="2">
    <source>
        <dbReference type="EMBL" id="HIR39530.1"/>
    </source>
</evidence>
<accession>A0A9D1AFZ9</accession>
<dbReference type="EMBL" id="DVHB01000070">
    <property type="protein sequence ID" value="HIR39530.1"/>
    <property type="molecule type" value="Genomic_DNA"/>
</dbReference>
<dbReference type="InterPro" id="IPR013216">
    <property type="entry name" value="Methyltransf_11"/>
</dbReference>
<proteinExistence type="predicted"/>
<sequence length="250" mass="28270">MKKYTDINAEAIDSWNKEGWEWGIPMTHEQFCRAKEGEWKILLTPTKIMPRTWLPESLKGLKILGLASGGAQQIPVFAALGARCSVLDYSPSQIKSEIDVAAREGYEVEAIRGDMTERLPFDDETFDIIVHPVSNCYIKEVGHVFNECYRVLKRGGILVCGLDNGINYITDDEVTIGNSLPFDPFENAEYMRKLEKDNDGVQFSHTMEEQIGCQLKAGFRLTDIYEDTNGEGRLHELNIPTFIATRAVKE</sequence>
<comment type="caution">
    <text evidence="2">The sequence shown here is derived from an EMBL/GenBank/DDBJ whole genome shotgun (WGS) entry which is preliminary data.</text>
</comment>
<evidence type="ECO:0000259" key="1">
    <source>
        <dbReference type="Pfam" id="PF08241"/>
    </source>
</evidence>
<dbReference type="AlphaFoldDB" id="A0A9D1AFZ9"/>
<dbReference type="GO" id="GO:0008757">
    <property type="term" value="F:S-adenosylmethionine-dependent methyltransferase activity"/>
    <property type="evidence" value="ECO:0007669"/>
    <property type="project" value="InterPro"/>
</dbReference>
<feature type="domain" description="Methyltransferase type 11" evidence="1">
    <location>
        <begin position="66"/>
        <end position="160"/>
    </location>
</feature>
<keyword evidence="2" id="KW-0489">Methyltransferase</keyword>
<dbReference type="SUPFAM" id="SSF53335">
    <property type="entry name" value="S-adenosyl-L-methionine-dependent methyltransferases"/>
    <property type="match status" value="1"/>
</dbReference>
<dbReference type="InterPro" id="IPR029063">
    <property type="entry name" value="SAM-dependent_MTases_sf"/>
</dbReference>
<name>A0A9D1AFZ9_9FIRM</name>